<dbReference type="Pfam" id="PF21621">
    <property type="entry name" value="MPI_cupin_dom"/>
    <property type="match status" value="1"/>
</dbReference>
<keyword evidence="6 7" id="KW-0413">Isomerase</keyword>
<dbReference type="InterPro" id="IPR046457">
    <property type="entry name" value="PMI_typeI_cat"/>
</dbReference>
<evidence type="ECO:0000259" key="11">
    <source>
        <dbReference type="Pfam" id="PF21621"/>
    </source>
</evidence>
<evidence type="ECO:0000256" key="4">
    <source>
        <dbReference type="ARBA" id="ARBA00022723"/>
    </source>
</evidence>
<proteinExistence type="inferred from homology"/>
<evidence type="ECO:0000256" key="5">
    <source>
        <dbReference type="ARBA" id="ARBA00022833"/>
    </source>
</evidence>
<dbReference type="AlphaFoldDB" id="A0A653I967"/>
<evidence type="ECO:0000256" key="7">
    <source>
        <dbReference type="PIRNR" id="PIRNR036894"/>
    </source>
</evidence>
<gene>
    <name evidence="12" type="primary">yvyI</name>
    <name evidence="12" type="ORF">EXIGUO9Y_260081</name>
</gene>
<dbReference type="PANTHER" id="PTHR42742">
    <property type="entry name" value="TRANSCRIPTIONAL REPRESSOR MPRA"/>
    <property type="match status" value="1"/>
</dbReference>
<dbReference type="InterPro" id="IPR011051">
    <property type="entry name" value="RmlC_Cupin_sf"/>
</dbReference>
<keyword evidence="13" id="KW-1185">Reference proteome</keyword>
<comment type="catalytic activity">
    <reaction evidence="1 7">
        <text>D-mannose 6-phosphate = D-fructose 6-phosphate</text>
        <dbReference type="Rhea" id="RHEA:12356"/>
        <dbReference type="ChEBI" id="CHEBI:58735"/>
        <dbReference type="ChEBI" id="CHEBI:61527"/>
        <dbReference type="EC" id="5.3.1.8"/>
    </reaction>
</comment>
<feature type="domain" description="Mannose-6-phosphate isomerase cupin" evidence="11">
    <location>
        <begin position="236"/>
        <end position="313"/>
    </location>
</feature>
<evidence type="ECO:0000256" key="1">
    <source>
        <dbReference type="ARBA" id="ARBA00000757"/>
    </source>
</evidence>
<comment type="cofactor">
    <cofactor evidence="8">
        <name>Zn(2+)</name>
        <dbReference type="ChEBI" id="CHEBI:29105"/>
    </cofactor>
    <text evidence="8">Binds 1 zinc ion per subunit.</text>
</comment>
<evidence type="ECO:0000256" key="6">
    <source>
        <dbReference type="ARBA" id="ARBA00023235"/>
    </source>
</evidence>
<feature type="binding site" evidence="8">
    <location>
        <position position="171"/>
    </location>
    <ligand>
        <name>Zn(2+)</name>
        <dbReference type="ChEBI" id="CHEBI:29105"/>
    </ligand>
</feature>
<feature type="binding site" evidence="8">
    <location>
        <position position="114"/>
    </location>
    <ligand>
        <name>Zn(2+)</name>
        <dbReference type="ChEBI" id="CHEBI:29105"/>
    </ligand>
</feature>
<keyword evidence="5 7" id="KW-0862">Zinc</keyword>
<dbReference type="EC" id="5.3.1.8" evidence="3 7"/>
<dbReference type="Gene3D" id="2.60.120.10">
    <property type="entry name" value="Jelly Rolls"/>
    <property type="match status" value="2"/>
</dbReference>
<dbReference type="InterPro" id="IPR001250">
    <property type="entry name" value="Man6P_Isoase-1"/>
</dbReference>
<dbReference type="NCBIfam" id="TIGR00218">
    <property type="entry name" value="manA"/>
    <property type="match status" value="1"/>
</dbReference>
<evidence type="ECO:0000256" key="9">
    <source>
        <dbReference type="PIRSR" id="PIRSR036894-2"/>
    </source>
</evidence>
<dbReference type="CDD" id="cd07010">
    <property type="entry name" value="cupin_PMI_type_I_N_bac"/>
    <property type="match status" value="1"/>
</dbReference>
<dbReference type="EMBL" id="CABWKQ010000019">
    <property type="protein sequence ID" value="VWX35666.1"/>
    <property type="molecule type" value="Genomic_DNA"/>
</dbReference>
<dbReference type="InterPro" id="IPR014710">
    <property type="entry name" value="RmlC-like_jellyroll"/>
</dbReference>
<organism evidence="12 13">
    <name type="scientific">Exiguobacterium oxidotolerans</name>
    <dbReference type="NCBI Taxonomy" id="223958"/>
    <lineage>
        <taxon>Bacteria</taxon>
        <taxon>Bacillati</taxon>
        <taxon>Bacillota</taxon>
        <taxon>Bacilli</taxon>
        <taxon>Bacillales</taxon>
        <taxon>Bacillales Family XII. Incertae Sedis</taxon>
        <taxon>Exiguobacterium</taxon>
    </lineage>
</organism>
<feature type="domain" description="Phosphomannose isomerase type I catalytic" evidence="10">
    <location>
        <begin position="2"/>
        <end position="107"/>
    </location>
</feature>
<sequence>MIIKLKPVFQKRLWGSQKLKTKFNYDIPAGSIGECWGISAHQNGESVVVNGRYTGQTISELWTNHRHELFGDFTQETFPLLIKILDATDDLSVQVHPNDEQAYKLENERFGKTECWYVLDAEPGAELILGHTAQTKAELETAISNENWSDLLKKHPVKKGDFVFVESGTIHAIGKGIMILETQQSCDTTYRVYDFDRIDDKGAKRELHLEKALAVATVPDVPVLAQPTEKTVHAGTIRTLVKSSEFDVYHHQVNEGYLYLRRNHFSLLTIIEGAGVLRTDDETMEVRKGDHLIVTKNTSDVLVASGKMEWITSEIGQ</sequence>
<evidence type="ECO:0000256" key="3">
    <source>
        <dbReference type="ARBA" id="ARBA00011956"/>
    </source>
</evidence>
<dbReference type="GO" id="GO:0005975">
    <property type="term" value="P:carbohydrate metabolic process"/>
    <property type="evidence" value="ECO:0007669"/>
    <property type="project" value="UniProtKB-UniRule"/>
</dbReference>
<name>A0A653I967_9BACL</name>
<dbReference type="GO" id="GO:0008270">
    <property type="term" value="F:zinc ion binding"/>
    <property type="evidence" value="ECO:0007669"/>
    <property type="project" value="UniProtKB-UniRule"/>
</dbReference>
<dbReference type="RefSeq" id="WP_159173355.1">
    <property type="nucleotide sequence ID" value="NZ_LR732312.1"/>
</dbReference>
<comment type="similarity">
    <text evidence="2 7">Belongs to the mannose-6-phosphate isomerase type 1 family.</text>
</comment>
<keyword evidence="4 7" id="KW-0479">Metal-binding</keyword>
<evidence type="ECO:0000256" key="8">
    <source>
        <dbReference type="PIRSR" id="PIRSR036894-1"/>
    </source>
</evidence>
<dbReference type="PANTHER" id="PTHR42742:SF3">
    <property type="entry name" value="FRUCTOKINASE"/>
    <property type="match status" value="1"/>
</dbReference>
<dbReference type="GO" id="GO:0004476">
    <property type="term" value="F:mannose-6-phosphate isomerase activity"/>
    <property type="evidence" value="ECO:0007669"/>
    <property type="project" value="UniProtKB-UniRule"/>
</dbReference>
<evidence type="ECO:0000256" key="2">
    <source>
        <dbReference type="ARBA" id="ARBA00010772"/>
    </source>
</evidence>
<dbReference type="InterPro" id="IPR051804">
    <property type="entry name" value="Carb_Metab_Reg_Kinase/Isom"/>
</dbReference>
<evidence type="ECO:0000313" key="13">
    <source>
        <dbReference type="Proteomes" id="UP000439752"/>
    </source>
</evidence>
<feature type="active site" evidence="9">
    <location>
        <position position="191"/>
    </location>
</feature>
<evidence type="ECO:0000259" key="10">
    <source>
        <dbReference type="Pfam" id="PF20511"/>
    </source>
</evidence>
<dbReference type="InterPro" id="IPR014628">
    <property type="entry name" value="Man6P_isomerase_Firm_short"/>
</dbReference>
<accession>A0A653I967</accession>
<dbReference type="Pfam" id="PF20511">
    <property type="entry name" value="PMI_typeI_cat"/>
    <property type="match status" value="1"/>
</dbReference>
<feature type="binding site" evidence="8">
    <location>
        <position position="96"/>
    </location>
    <ligand>
        <name>Zn(2+)</name>
        <dbReference type="ChEBI" id="CHEBI:29105"/>
    </ligand>
</feature>
<dbReference type="Proteomes" id="UP000439752">
    <property type="component" value="Unassembled WGS sequence"/>
</dbReference>
<protein>
    <recommendedName>
        <fullName evidence="3 7">Mannose-6-phosphate isomerase</fullName>
        <ecNumber evidence="3 7">5.3.1.8</ecNumber>
    </recommendedName>
</protein>
<evidence type="ECO:0000313" key="12">
    <source>
        <dbReference type="EMBL" id="VWX35666.1"/>
    </source>
</evidence>
<dbReference type="PIRSF" id="PIRSF036894">
    <property type="entry name" value="PMI_Firm_short"/>
    <property type="match status" value="1"/>
</dbReference>
<dbReference type="SUPFAM" id="SSF51182">
    <property type="entry name" value="RmlC-like cupins"/>
    <property type="match status" value="1"/>
</dbReference>
<reference evidence="12 13" key="1">
    <citation type="submission" date="2019-10" db="EMBL/GenBank/DDBJ databases">
        <authorList>
            <person name="Karimi E."/>
        </authorList>
    </citation>
    <scope>NUCLEOTIDE SEQUENCE [LARGE SCALE GENOMIC DNA]</scope>
    <source>
        <strain evidence="12">Exiguobacterium sp. 9Y</strain>
    </source>
</reference>
<dbReference type="InterPro" id="IPR049071">
    <property type="entry name" value="MPI_cupin_dom"/>
</dbReference>